<dbReference type="SUPFAM" id="SSF51679">
    <property type="entry name" value="Bacterial luciferase-like"/>
    <property type="match status" value="1"/>
</dbReference>
<feature type="domain" description="Luciferase-like" evidence="2">
    <location>
        <begin position="1"/>
        <end position="291"/>
    </location>
</feature>
<dbReference type="InterPro" id="IPR050564">
    <property type="entry name" value="F420-G6PD/mer"/>
</dbReference>
<dbReference type="InterPro" id="IPR011251">
    <property type="entry name" value="Luciferase-like_dom"/>
</dbReference>
<dbReference type="PANTHER" id="PTHR43244">
    <property type="match status" value="1"/>
</dbReference>
<dbReference type="Gene3D" id="3.20.20.30">
    <property type="entry name" value="Luciferase-like domain"/>
    <property type="match status" value="1"/>
</dbReference>
<accession>A0ABW9GIG6</accession>
<keyword evidence="4" id="KW-1185">Reference proteome</keyword>
<evidence type="ECO:0000259" key="2">
    <source>
        <dbReference type="Pfam" id="PF00296"/>
    </source>
</evidence>
<proteinExistence type="predicted"/>
<dbReference type="RefSeq" id="WP_408905697.1">
    <property type="nucleotide sequence ID" value="NZ_JAROCE010000003.1"/>
</dbReference>
<comment type="caution">
    <text evidence="3">The sequence shown here is derived from an EMBL/GenBank/DDBJ whole genome shotgun (WGS) entry which is preliminary data.</text>
</comment>
<organism evidence="3 4">
    <name type="scientific">Microbacterium mcarthurae</name>
    <dbReference type="NCBI Taxonomy" id="3035918"/>
    <lineage>
        <taxon>Bacteria</taxon>
        <taxon>Bacillati</taxon>
        <taxon>Actinomycetota</taxon>
        <taxon>Actinomycetes</taxon>
        <taxon>Micrococcales</taxon>
        <taxon>Microbacteriaceae</taxon>
        <taxon>Microbacterium</taxon>
    </lineage>
</organism>
<evidence type="ECO:0000256" key="1">
    <source>
        <dbReference type="ARBA" id="ARBA00023002"/>
    </source>
</evidence>
<protein>
    <submittedName>
        <fullName evidence="3">LLM class flavin-dependent oxidoreductase</fullName>
    </submittedName>
</protein>
<dbReference type="CDD" id="cd01097">
    <property type="entry name" value="Tetrahydromethanopterin_reductase"/>
    <property type="match status" value="1"/>
</dbReference>
<gene>
    <name evidence="3" type="ORF">P5G46_10855</name>
</gene>
<dbReference type="EMBL" id="JAROCE010000003">
    <property type="protein sequence ID" value="MFM2721001.1"/>
    <property type="molecule type" value="Genomic_DNA"/>
</dbReference>
<keyword evidence="1" id="KW-0560">Oxidoreductase</keyword>
<name>A0ABW9GIG6_9MICO</name>
<dbReference type="InterPro" id="IPR036661">
    <property type="entry name" value="Luciferase-like_sf"/>
</dbReference>
<evidence type="ECO:0000313" key="4">
    <source>
        <dbReference type="Proteomes" id="UP001630303"/>
    </source>
</evidence>
<reference evidence="3 4" key="1">
    <citation type="submission" date="2023-03" db="EMBL/GenBank/DDBJ databases">
        <title>MT1 and MT2 Draft Genomes of Novel Species.</title>
        <authorList>
            <person name="Venkateswaran K."/>
        </authorList>
    </citation>
    <scope>NUCLEOTIDE SEQUENCE [LARGE SCALE GENOMIC DNA]</scope>
    <source>
        <strain evidence="3 4">IF8SW-P5</strain>
    </source>
</reference>
<dbReference type="Pfam" id="PF00296">
    <property type="entry name" value="Bac_luciferase"/>
    <property type="match status" value="1"/>
</dbReference>
<dbReference type="Proteomes" id="UP001630303">
    <property type="component" value="Unassembled WGS sequence"/>
</dbReference>
<dbReference type="PANTHER" id="PTHR43244:SF1">
    <property type="entry name" value="5,10-METHYLENETETRAHYDROMETHANOPTERIN REDUCTASE"/>
    <property type="match status" value="1"/>
</dbReference>
<evidence type="ECO:0000313" key="3">
    <source>
        <dbReference type="EMBL" id="MFM2721001.1"/>
    </source>
</evidence>
<sequence length="325" mass="34591">MRFSIMLPFVPRRFSSVYDFARLVDSGEGSRLWQGQATVTEPHQIFTELAGAGMRLSVGTGVTLMPLRHPFEAALQARSVAIATGRRMIAGFGPGAKSFQRSLRGSAYDSPLTAAAEYVQIVTALLRGGEVHTDGDYFSMHGALPSIQTAGVDVGLGVLRPGMARVAGRHADAAITWLTPPDYLRDVVVPALDDGTQGRRRRPHVVAMVPVGVRRAHHEVGHGARLALAGSAAHLSLPHYRDMLRRAGIAVTGTDAAGDARRLVEGNAFLYGDAEEILTATRAYADAGVDEIVLNTTGVLTVDGPRAALADLREILACARTLTPV</sequence>